<keyword evidence="1" id="KW-0812">Transmembrane</keyword>
<feature type="transmembrane region" description="Helical" evidence="1">
    <location>
        <begin position="104"/>
        <end position="122"/>
    </location>
</feature>
<dbReference type="Proteomes" id="UP000240322">
    <property type="component" value="Unassembled WGS sequence"/>
</dbReference>
<evidence type="ECO:0000256" key="1">
    <source>
        <dbReference type="SAM" id="Phobius"/>
    </source>
</evidence>
<gene>
    <name evidence="2" type="ORF">B9Q03_02270</name>
</gene>
<sequence>MNSVRNKWDRIIASWNDLIKSVQELPPHVDLLIKKSQVIEPWLYGFRKSSMGWKKGALRNWRLALSNGKSIHIREYADHFKIHWDIADPRKNPLKHFVYDTRRLYNTIRLLLVFITSAAFIYHPEILQALISALERGAIIP</sequence>
<proteinExistence type="predicted"/>
<comment type="caution">
    <text evidence="2">The sequence shown here is derived from an EMBL/GenBank/DDBJ whole genome shotgun (WGS) entry which is preliminary data.</text>
</comment>
<keyword evidence="1" id="KW-1133">Transmembrane helix</keyword>
<evidence type="ECO:0000313" key="3">
    <source>
        <dbReference type="Proteomes" id="UP000240322"/>
    </source>
</evidence>
<dbReference type="EMBL" id="NEXE01000011">
    <property type="protein sequence ID" value="PSN92053.1"/>
    <property type="molecule type" value="Genomic_DNA"/>
</dbReference>
<name>A0A2R6B0D7_9ARCH</name>
<protein>
    <submittedName>
        <fullName evidence="2">Uncharacterized protein</fullName>
    </submittedName>
</protein>
<reference evidence="2 3" key="1">
    <citation type="submission" date="2017-04" db="EMBL/GenBank/DDBJ databases">
        <title>Novel microbial lineages endemic to geothermal iron-oxide mats fill important gaps in the evolutionary history of Archaea.</title>
        <authorList>
            <person name="Jay Z.J."/>
            <person name="Beam J.P."/>
            <person name="Dlakic M."/>
            <person name="Rusch D.B."/>
            <person name="Kozubal M.A."/>
            <person name="Inskeep W.P."/>
        </authorList>
    </citation>
    <scope>NUCLEOTIDE SEQUENCE [LARGE SCALE GENOMIC DNA]</scope>
    <source>
        <strain evidence="2">OSP_D</strain>
    </source>
</reference>
<organism evidence="2 3">
    <name type="scientific">Candidatus Marsarchaeota G2 archaeon OSP_D</name>
    <dbReference type="NCBI Taxonomy" id="1978157"/>
    <lineage>
        <taxon>Archaea</taxon>
        <taxon>Candidatus Marsarchaeota</taxon>
        <taxon>Candidatus Marsarchaeota group 2</taxon>
    </lineage>
</organism>
<accession>A0A2R6B0D7</accession>
<evidence type="ECO:0000313" key="2">
    <source>
        <dbReference type="EMBL" id="PSN92053.1"/>
    </source>
</evidence>
<keyword evidence="1" id="KW-0472">Membrane</keyword>
<dbReference type="AlphaFoldDB" id="A0A2R6B0D7"/>